<protein>
    <submittedName>
        <fullName evidence="3">Dephospho-CoA kinase</fullName>
        <ecNumber evidence="3">2.7.1.24</ecNumber>
    </submittedName>
</protein>
<dbReference type="GO" id="GO:0005524">
    <property type="term" value="F:ATP binding"/>
    <property type="evidence" value="ECO:0007669"/>
    <property type="project" value="UniProtKB-KW"/>
</dbReference>
<dbReference type="AlphaFoldDB" id="A0A1J5SJ88"/>
<gene>
    <name evidence="3" type="primary">coaE_7</name>
    <name evidence="3" type="ORF">GALL_178280</name>
</gene>
<dbReference type="InterPro" id="IPR001977">
    <property type="entry name" value="Depp_CoAkinase"/>
</dbReference>
<keyword evidence="3" id="KW-0808">Transferase</keyword>
<dbReference type="HAMAP" id="MF_00376">
    <property type="entry name" value="Dephospho_CoA_kinase"/>
    <property type="match status" value="1"/>
</dbReference>
<dbReference type="InterPro" id="IPR027417">
    <property type="entry name" value="P-loop_NTPase"/>
</dbReference>
<name>A0A1J5SJ88_9ZZZZ</name>
<sequence>MMLRIGLTGGIGSGKSTVAAVFSVLGIPVFDADAVTKKLMETDSTIITSIKKEFGEEAYSNNQLNRKYIASIVFNDAHRLEILNSITHPVVIDAAQKWMQQQASPYTIKEAALMFESASAAGVDFVIGVFAPQHLRIKRVMDRDNVTRHDVLARMDKQIDEDLKMKLCDFIIVNDEQQLVMPQVLKLHEHFLQLAKERS</sequence>
<dbReference type="Pfam" id="PF01121">
    <property type="entry name" value="CoaE"/>
    <property type="match status" value="1"/>
</dbReference>
<dbReference type="PANTHER" id="PTHR10695:SF46">
    <property type="entry name" value="BIFUNCTIONAL COENZYME A SYNTHASE-RELATED"/>
    <property type="match status" value="1"/>
</dbReference>
<dbReference type="GO" id="GO:0015937">
    <property type="term" value="P:coenzyme A biosynthetic process"/>
    <property type="evidence" value="ECO:0007669"/>
    <property type="project" value="InterPro"/>
</dbReference>
<dbReference type="NCBIfam" id="TIGR00152">
    <property type="entry name" value="dephospho-CoA kinase"/>
    <property type="match status" value="1"/>
</dbReference>
<accession>A0A1J5SJ88</accession>
<comment type="caution">
    <text evidence="3">The sequence shown here is derived from an EMBL/GenBank/DDBJ whole genome shotgun (WGS) entry which is preliminary data.</text>
</comment>
<keyword evidence="2" id="KW-0067">ATP-binding</keyword>
<evidence type="ECO:0000313" key="3">
    <source>
        <dbReference type="EMBL" id="OIR00182.1"/>
    </source>
</evidence>
<evidence type="ECO:0000256" key="1">
    <source>
        <dbReference type="ARBA" id="ARBA00022741"/>
    </source>
</evidence>
<dbReference type="SUPFAM" id="SSF52540">
    <property type="entry name" value="P-loop containing nucleoside triphosphate hydrolases"/>
    <property type="match status" value="1"/>
</dbReference>
<dbReference type="CDD" id="cd02022">
    <property type="entry name" value="DPCK"/>
    <property type="match status" value="1"/>
</dbReference>
<evidence type="ECO:0000256" key="2">
    <source>
        <dbReference type="ARBA" id="ARBA00022840"/>
    </source>
</evidence>
<proteinExistence type="inferred from homology"/>
<reference evidence="3" key="1">
    <citation type="submission" date="2016-10" db="EMBL/GenBank/DDBJ databases">
        <title>Sequence of Gallionella enrichment culture.</title>
        <authorList>
            <person name="Poehlein A."/>
            <person name="Muehling M."/>
            <person name="Daniel R."/>
        </authorList>
    </citation>
    <scope>NUCLEOTIDE SEQUENCE</scope>
</reference>
<dbReference type="EMBL" id="MLJW01000098">
    <property type="protein sequence ID" value="OIR00182.1"/>
    <property type="molecule type" value="Genomic_DNA"/>
</dbReference>
<dbReference type="Gene3D" id="3.40.50.300">
    <property type="entry name" value="P-loop containing nucleotide triphosphate hydrolases"/>
    <property type="match status" value="1"/>
</dbReference>
<dbReference type="PROSITE" id="PS51219">
    <property type="entry name" value="DPCK"/>
    <property type="match status" value="1"/>
</dbReference>
<dbReference type="PANTHER" id="PTHR10695">
    <property type="entry name" value="DEPHOSPHO-COA KINASE-RELATED"/>
    <property type="match status" value="1"/>
</dbReference>
<dbReference type="EC" id="2.7.1.24" evidence="3"/>
<keyword evidence="1" id="KW-0547">Nucleotide-binding</keyword>
<keyword evidence="3" id="KW-0418">Kinase</keyword>
<organism evidence="3">
    <name type="scientific">mine drainage metagenome</name>
    <dbReference type="NCBI Taxonomy" id="410659"/>
    <lineage>
        <taxon>unclassified sequences</taxon>
        <taxon>metagenomes</taxon>
        <taxon>ecological metagenomes</taxon>
    </lineage>
</organism>
<dbReference type="GO" id="GO:0004140">
    <property type="term" value="F:dephospho-CoA kinase activity"/>
    <property type="evidence" value="ECO:0007669"/>
    <property type="project" value="UniProtKB-EC"/>
</dbReference>